<name>X1IY10_9ZZZZ</name>
<reference evidence="1" key="1">
    <citation type="journal article" date="2014" name="Front. Microbiol.">
        <title>High frequency of phylogenetically diverse reductive dehalogenase-homologous genes in deep subseafloor sedimentary metagenomes.</title>
        <authorList>
            <person name="Kawai M."/>
            <person name="Futagami T."/>
            <person name="Toyoda A."/>
            <person name="Takaki Y."/>
            <person name="Nishi S."/>
            <person name="Hori S."/>
            <person name="Arai W."/>
            <person name="Tsubouchi T."/>
            <person name="Morono Y."/>
            <person name="Uchiyama I."/>
            <person name="Ito T."/>
            <person name="Fujiyama A."/>
            <person name="Inagaki F."/>
            <person name="Takami H."/>
        </authorList>
    </citation>
    <scope>NUCLEOTIDE SEQUENCE</scope>
    <source>
        <strain evidence="1">Expedition CK06-06</strain>
    </source>
</reference>
<gene>
    <name evidence="1" type="ORF">S03H2_63762</name>
</gene>
<comment type="caution">
    <text evidence="1">The sequence shown here is derived from an EMBL/GenBank/DDBJ whole genome shotgun (WGS) entry which is preliminary data.</text>
</comment>
<organism evidence="1">
    <name type="scientific">marine sediment metagenome</name>
    <dbReference type="NCBI Taxonomy" id="412755"/>
    <lineage>
        <taxon>unclassified sequences</taxon>
        <taxon>metagenomes</taxon>
        <taxon>ecological metagenomes</taxon>
    </lineage>
</organism>
<sequence>MFCPFLKDQCHSGCPFLDNQQCSWAEYYKSANKANQAILQMMRNSLSTLKALSNLPDEIKVNLPPDLIKQVEDLLNQAGF</sequence>
<dbReference type="EMBL" id="BARU01041344">
    <property type="protein sequence ID" value="GAH87356.1"/>
    <property type="molecule type" value="Genomic_DNA"/>
</dbReference>
<evidence type="ECO:0000313" key="1">
    <source>
        <dbReference type="EMBL" id="GAH87356.1"/>
    </source>
</evidence>
<accession>X1IY10</accession>
<dbReference type="AlphaFoldDB" id="X1IY10"/>
<protein>
    <submittedName>
        <fullName evidence="1">Uncharacterized protein</fullName>
    </submittedName>
</protein>
<proteinExistence type="predicted"/>